<feature type="signal peptide" evidence="1">
    <location>
        <begin position="1"/>
        <end position="21"/>
    </location>
</feature>
<sequence>MRRIVLLLGLFLLSVLPFGEGYQCFVCTKGDESCDEPKKEHLQECSSSKGKVSTCIKILTQGVSVRTCGIPGLKVTTCTATGGTTVCVCEREFCNAGFTLPPGRSTAVGSVMAVLFFGRQLLLL</sequence>
<name>A0A1W0WPA2_HYPEX</name>
<gene>
    <name evidence="2" type="ORF">BV898_08897</name>
</gene>
<evidence type="ECO:0000313" key="2">
    <source>
        <dbReference type="EMBL" id="OQV17035.1"/>
    </source>
</evidence>
<evidence type="ECO:0000256" key="1">
    <source>
        <dbReference type="SAM" id="SignalP"/>
    </source>
</evidence>
<organism evidence="2 3">
    <name type="scientific">Hypsibius exemplaris</name>
    <name type="common">Freshwater tardigrade</name>
    <dbReference type="NCBI Taxonomy" id="2072580"/>
    <lineage>
        <taxon>Eukaryota</taxon>
        <taxon>Metazoa</taxon>
        <taxon>Ecdysozoa</taxon>
        <taxon>Tardigrada</taxon>
        <taxon>Eutardigrada</taxon>
        <taxon>Parachela</taxon>
        <taxon>Hypsibioidea</taxon>
        <taxon>Hypsibiidae</taxon>
        <taxon>Hypsibius</taxon>
    </lineage>
</organism>
<dbReference type="Proteomes" id="UP000192578">
    <property type="component" value="Unassembled WGS sequence"/>
</dbReference>
<keyword evidence="1" id="KW-0732">Signal</keyword>
<dbReference type="AlphaFoldDB" id="A0A1W0WPA2"/>
<keyword evidence="3" id="KW-1185">Reference proteome</keyword>
<proteinExistence type="predicted"/>
<dbReference type="OrthoDB" id="10480302at2759"/>
<reference evidence="3" key="1">
    <citation type="submission" date="2017-01" db="EMBL/GenBank/DDBJ databases">
        <title>Comparative genomics of anhydrobiosis in the tardigrade Hypsibius dujardini.</title>
        <authorList>
            <person name="Yoshida Y."/>
            <person name="Koutsovoulos G."/>
            <person name="Laetsch D."/>
            <person name="Stevens L."/>
            <person name="Kumar S."/>
            <person name="Horikawa D."/>
            <person name="Ishino K."/>
            <person name="Komine S."/>
            <person name="Tomita M."/>
            <person name="Blaxter M."/>
            <person name="Arakawa K."/>
        </authorList>
    </citation>
    <scope>NUCLEOTIDE SEQUENCE [LARGE SCALE GENOMIC DNA]</scope>
    <source>
        <strain evidence="3">Z151</strain>
    </source>
</reference>
<evidence type="ECO:0008006" key="4">
    <source>
        <dbReference type="Google" id="ProtNLM"/>
    </source>
</evidence>
<evidence type="ECO:0000313" key="3">
    <source>
        <dbReference type="Proteomes" id="UP000192578"/>
    </source>
</evidence>
<comment type="caution">
    <text evidence="2">The sequence shown here is derived from an EMBL/GenBank/DDBJ whole genome shotgun (WGS) entry which is preliminary data.</text>
</comment>
<dbReference type="EMBL" id="MTYJ01000067">
    <property type="protein sequence ID" value="OQV17035.1"/>
    <property type="molecule type" value="Genomic_DNA"/>
</dbReference>
<accession>A0A1W0WPA2</accession>
<protein>
    <recommendedName>
        <fullName evidence="4">Protein sleepless</fullName>
    </recommendedName>
</protein>
<feature type="chain" id="PRO_5012754543" description="Protein sleepless" evidence="1">
    <location>
        <begin position="22"/>
        <end position="124"/>
    </location>
</feature>